<keyword evidence="3" id="KW-0805">Transcription regulation</keyword>
<dbReference type="STRING" id="861299.J421_1485"/>
<dbReference type="GO" id="GO:0000976">
    <property type="term" value="F:transcription cis-regulatory region binding"/>
    <property type="evidence" value="ECO:0007669"/>
    <property type="project" value="TreeGrafter"/>
</dbReference>
<evidence type="ECO:0000256" key="2">
    <source>
        <dbReference type="ARBA" id="ARBA00023012"/>
    </source>
</evidence>
<dbReference type="Gene3D" id="6.10.250.690">
    <property type="match status" value="1"/>
</dbReference>
<dbReference type="EMBL" id="CP007128">
    <property type="protein sequence ID" value="AHG89022.1"/>
    <property type="molecule type" value="Genomic_DNA"/>
</dbReference>
<feature type="domain" description="OmpR/PhoB-type" evidence="9">
    <location>
        <begin position="128"/>
        <end position="223"/>
    </location>
</feature>
<evidence type="ECO:0000256" key="4">
    <source>
        <dbReference type="ARBA" id="ARBA00023125"/>
    </source>
</evidence>
<dbReference type="PROSITE" id="PS51755">
    <property type="entry name" value="OMPR_PHOB"/>
    <property type="match status" value="1"/>
</dbReference>
<sequence length="223" mass="23948">MAMPNILIVEDNRDYAATLRTNLEHEGYAVTVAANGADGLAAARAGAFDLVLLDLMLPAMGGFTVLQRLRDEGIAAPVLLLTALGTEEEKLRGFGLGADDYVVKPVGLRELLARVRALLRRAGTAATPNAARVGDLAIDLAARTVKRGDEELVLRPKEFDLLAALVRHRGRVVSRAELLREVWGYAPGAESRTVETHLAALRQRLGGADYVVTVRGAGYRLAD</sequence>
<dbReference type="Gene3D" id="3.40.50.2300">
    <property type="match status" value="1"/>
</dbReference>
<dbReference type="SMART" id="SM00448">
    <property type="entry name" value="REC"/>
    <property type="match status" value="1"/>
</dbReference>
<dbReference type="Pfam" id="PF00072">
    <property type="entry name" value="Response_reg"/>
    <property type="match status" value="1"/>
</dbReference>
<dbReference type="InterPro" id="IPR011006">
    <property type="entry name" value="CheY-like_superfamily"/>
</dbReference>
<dbReference type="GO" id="GO:0000156">
    <property type="term" value="F:phosphorelay response regulator activity"/>
    <property type="evidence" value="ECO:0007669"/>
    <property type="project" value="TreeGrafter"/>
</dbReference>
<dbReference type="HOGENOM" id="CLU_000445_30_1_0"/>
<dbReference type="GO" id="GO:0032993">
    <property type="term" value="C:protein-DNA complex"/>
    <property type="evidence" value="ECO:0007669"/>
    <property type="project" value="TreeGrafter"/>
</dbReference>
<dbReference type="AlphaFoldDB" id="W0RF04"/>
<dbReference type="Pfam" id="PF00486">
    <property type="entry name" value="Trans_reg_C"/>
    <property type="match status" value="1"/>
</dbReference>
<dbReference type="InterPro" id="IPR001789">
    <property type="entry name" value="Sig_transdc_resp-reg_receiver"/>
</dbReference>
<feature type="modified residue" description="4-aspartylphosphate" evidence="6">
    <location>
        <position position="54"/>
    </location>
</feature>
<evidence type="ECO:0000256" key="1">
    <source>
        <dbReference type="ARBA" id="ARBA00022553"/>
    </source>
</evidence>
<dbReference type="FunCoup" id="W0RF04">
    <property type="interactions" value="183"/>
</dbReference>
<dbReference type="GO" id="GO:0006355">
    <property type="term" value="P:regulation of DNA-templated transcription"/>
    <property type="evidence" value="ECO:0007669"/>
    <property type="project" value="InterPro"/>
</dbReference>
<evidence type="ECO:0000259" key="8">
    <source>
        <dbReference type="PROSITE" id="PS50110"/>
    </source>
</evidence>
<evidence type="ECO:0000313" key="10">
    <source>
        <dbReference type="EMBL" id="AHG89022.1"/>
    </source>
</evidence>
<dbReference type="InParanoid" id="W0RF04"/>
<organism evidence="10 11">
    <name type="scientific">Gemmatirosa kalamazoonensis</name>
    <dbReference type="NCBI Taxonomy" id="861299"/>
    <lineage>
        <taxon>Bacteria</taxon>
        <taxon>Pseudomonadati</taxon>
        <taxon>Gemmatimonadota</taxon>
        <taxon>Gemmatimonadia</taxon>
        <taxon>Gemmatimonadales</taxon>
        <taxon>Gemmatimonadaceae</taxon>
        <taxon>Gemmatirosa</taxon>
    </lineage>
</organism>
<keyword evidence="11" id="KW-1185">Reference proteome</keyword>
<dbReference type="KEGG" id="gba:J421_1485"/>
<keyword evidence="4 7" id="KW-0238">DNA-binding</keyword>
<keyword evidence="2" id="KW-0902">Two-component regulatory system</keyword>
<evidence type="ECO:0000256" key="5">
    <source>
        <dbReference type="ARBA" id="ARBA00023163"/>
    </source>
</evidence>
<dbReference type="InterPro" id="IPR036388">
    <property type="entry name" value="WH-like_DNA-bd_sf"/>
</dbReference>
<accession>W0RF04</accession>
<gene>
    <name evidence="10" type="ORF">J421_1485</name>
</gene>
<dbReference type="PROSITE" id="PS50110">
    <property type="entry name" value="RESPONSE_REGULATORY"/>
    <property type="match status" value="1"/>
</dbReference>
<evidence type="ECO:0000313" key="11">
    <source>
        <dbReference type="Proteomes" id="UP000019151"/>
    </source>
</evidence>
<dbReference type="SMART" id="SM00862">
    <property type="entry name" value="Trans_reg_C"/>
    <property type="match status" value="1"/>
</dbReference>
<feature type="DNA-binding region" description="OmpR/PhoB-type" evidence="7">
    <location>
        <begin position="128"/>
        <end position="223"/>
    </location>
</feature>
<dbReference type="Proteomes" id="UP000019151">
    <property type="component" value="Chromosome"/>
</dbReference>
<protein>
    <submittedName>
        <fullName evidence="10">Response regulator receiver</fullName>
    </submittedName>
</protein>
<dbReference type="CDD" id="cd00383">
    <property type="entry name" value="trans_reg_C"/>
    <property type="match status" value="1"/>
</dbReference>
<dbReference type="PANTHER" id="PTHR48111">
    <property type="entry name" value="REGULATOR OF RPOS"/>
    <property type="match status" value="1"/>
</dbReference>
<dbReference type="eggNOG" id="COG0745">
    <property type="taxonomic scope" value="Bacteria"/>
</dbReference>
<keyword evidence="5" id="KW-0804">Transcription</keyword>
<dbReference type="InterPro" id="IPR001867">
    <property type="entry name" value="OmpR/PhoB-type_DNA-bd"/>
</dbReference>
<keyword evidence="1 6" id="KW-0597">Phosphoprotein</keyword>
<reference evidence="10 11" key="1">
    <citation type="journal article" date="2014" name="Genome Announc.">
        <title>Genome Sequence and Methylome of Soil Bacterium Gemmatirosa kalamazoonensis KBS708T, a Member of the Rarely Cultivated Gemmatimonadetes Phylum.</title>
        <authorList>
            <person name="Debruyn J.M."/>
            <person name="Radosevich M."/>
            <person name="Wommack K.E."/>
            <person name="Polson S.W."/>
            <person name="Hauser L.J."/>
            <person name="Fawaz M.N."/>
            <person name="Korlach J."/>
            <person name="Tsai Y.C."/>
        </authorList>
    </citation>
    <scope>NUCLEOTIDE SEQUENCE [LARGE SCALE GENOMIC DNA]</scope>
    <source>
        <strain evidence="10 11">KBS708</strain>
    </source>
</reference>
<dbReference type="FunFam" id="3.40.50.2300:FF:000001">
    <property type="entry name" value="DNA-binding response regulator PhoB"/>
    <property type="match status" value="1"/>
</dbReference>
<dbReference type="GO" id="GO:0005829">
    <property type="term" value="C:cytosol"/>
    <property type="evidence" value="ECO:0007669"/>
    <property type="project" value="TreeGrafter"/>
</dbReference>
<evidence type="ECO:0000259" key="9">
    <source>
        <dbReference type="PROSITE" id="PS51755"/>
    </source>
</evidence>
<name>W0RF04_9BACT</name>
<evidence type="ECO:0000256" key="6">
    <source>
        <dbReference type="PROSITE-ProRule" id="PRU00169"/>
    </source>
</evidence>
<feature type="domain" description="Response regulatory" evidence="8">
    <location>
        <begin position="5"/>
        <end position="119"/>
    </location>
</feature>
<evidence type="ECO:0000256" key="3">
    <source>
        <dbReference type="ARBA" id="ARBA00023015"/>
    </source>
</evidence>
<dbReference type="OrthoDB" id="9790454at2"/>
<evidence type="ECO:0000256" key="7">
    <source>
        <dbReference type="PROSITE-ProRule" id="PRU01091"/>
    </source>
</evidence>
<dbReference type="InterPro" id="IPR039420">
    <property type="entry name" value="WalR-like"/>
</dbReference>
<dbReference type="Gene3D" id="1.10.10.10">
    <property type="entry name" value="Winged helix-like DNA-binding domain superfamily/Winged helix DNA-binding domain"/>
    <property type="match status" value="1"/>
</dbReference>
<dbReference type="PANTHER" id="PTHR48111:SF1">
    <property type="entry name" value="TWO-COMPONENT RESPONSE REGULATOR ORR33"/>
    <property type="match status" value="1"/>
</dbReference>
<proteinExistence type="predicted"/>
<dbReference type="SUPFAM" id="SSF52172">
    <property type="entry name" value="CheY-like"/>
    <property type="match status" value="1"/>
</dbReference>